<dbReference type="Gene3D" id="3.30.1330.60">
    <property type="entry name" value="OmpA-like domain"/>
    <property type="match status" value="1"/>
</dbReference>
<feature type="signal peptide" evidence="6">
    <location>
        <begin position="1"/>
        <end position="23"/>
    </location>
</feature>
<evidence type="ECO:0000313" key="8">
    <source>
        <dbReference type="EMBL" id="SEJ87341.1"/>
    </source>
</evidence>
<reference evidence="8 9" key="1">
    <citation type="submission" date="2016-10" db="EMBL/GenBank/DDBJ databases">
        <authorList>
            <person name="Varghese N."/>
            <person name="Submissions S."/>
        </authorList>
    </citation>
    <scope>NUCLEOTIDE SEQUENCE [LARGE SCALE GENOMIC DNA]</scope>
    <source>
        <strain evidence="8 9">FF3</strain>
    </source>
</reference>
<evidence type="ECO:0000256" key="5">
    <source>
        <dbReference type="SAM" id="MobiDB-lite"/>
    </source>
</evidence>
<dbReference type="GO" id="GO:0009279">
    <property type="term" value="C:cell outer membrane"/>
    <property type="evidence" value="ECO:0007669"/>
    <property type="project" value="UniProtKB-SubCell"/>
</dbReference>
<dbReference type="Gene3D" id="3.40.1520.20">
    <property type="match status" value="2"/>
</dbReference>
<dbReference type="InterPro" id="IPR036737">
    <property type="entry name" value="OmpA-like_sf"/>
</dbReference>
<dbReference type="PRINTS" id="PR01021">
    <property type="entry name" value="OMPADOMAIN"/>
</dbReference>
<dbReference type="Pfam" id="PF00691">
    <property type="entry name" value="OmpA"/>
    <property type="match status" value="1"/>
</dbReference>
<sequence>MRLSTYVLPASSFALAAVLSVVAAGSAVTLVEDASEQAVTEQFQIAGLSWASVDATGLQVFLFGTAPTEADRFRALSNAGQVVDAARVIDQMDVVDTQDLAPPKFSVEILRNDSGVSLIGLVPKGDKHDAMVTRMGKIVGQENVSDLMETAEHQVPPGWDDAMRFALEALTRLPRSKISVEPTQVLVTAMTDSEDERVKTEAALLKLAPEDVRVQLAISAPRPVITPFTLRYVIEEGAGRFDACSADTDEARARILQAAEAAQGMAPDTECRIGLGVPTKRWAEAAELSIAALDALGGGTVTMTDAEISMIVPEGTDQALFDQTVGTLENDLPPVFDLTAVLPETPEANDDGPPEFVATLSPEGQVHLRGRVSSEMTRQTAESYAKAAFASAAVRTTARVDDTLPGGWPVRVLAAIEALSYLANGAVTVTPDDMHIAGRTGDQSASAAMAALMAEKLGDGAEFTIEVEYAEALDPQAALPTPEECLGRIQTVLGDRKLSFEPGSDTLDAAGKDILDDIAEVLSGCDQIDLEIAGHTDSQGRESMNLDLSQSRANAILTELRNRRVLTSTFRAKGYGETQPIESNDTEAGREANRRIEFRLLLPENDETAESELESPDDSVEEDGASGTEDAADE</sequence>
<organism evidence="8 9">
    <name type="scientific">Marinovum algicola</name>
    <dbReference type="NCBI Taxonomy" id="42444"/>
    <lineage>
        <taxon>Bacteria</taxon>
        <taxon>Pseudomonadati</taxon>
        <taxon>Pseudomonadota</taxon>
        <taxon>Alphaproteobacteria</taxon>
        <taxon>Rhodobacterales</taxon>
        <taxon>Roseobacteraceae</taxon>
        <taxon>Marinovum</taxon>
    </lineage>
</organism>
<evidence type="ECO:0000256" key="3">
    <source>
        <dbReference type="ARBA" id="ARBA00023237"/>
    </source>
</evidence>
<keyword evidence="9" id="KW-1185">Reference proteome</keyword>
<name>A0A975WC74_9RHOB</name>
<comment type="subcellular location">
    <subcellularLocation>
        <location evidence="1">Cell outer membrane</location>
    </subcellularLocation>
</comment>
<dbReference type="PROSITE" id="PS51123">
    <property type="entry name" value="OMPA_2"/>
    <property type="match status" value="1"/>
</dbReference>
<dbReference type="InterPro" id="IPR006665">
    <property type="entry name" value="OmpA-like"/>
</dbReference>
<dbReference type="CDD" id="cd07185">
    <property type="entry name" value="OmpA_C-like"/>
    <property type="match status" value="1"/>
</dbReference>
<keyword evidence="3" id="KW-0998">Cell outer membrane</keyword>
<dbReference type="GeneID" id="80819496"/>
<accession>A0A975WC74</accession>
<dbReference type="Proteomes" id="UP000182932">
    <property type="component" value="Unassembled WGS sequence"/>
</dbReference>
<dbReference type="PANTHER" id="PTHR30329">
    <property type="entry name" value="STATOR ELEMENT OF FLAGELLAR MOTOR COMPLEX"/>
    <property type="match status" value="1"/>
</dbReference>
<feature type="chain" id="PRO_5037930365" evidence="6">
    <location>
        <begin position="24"/>
        <end position="634"/>
    </location>
</feature>
<feature type="region of interest" description="Disordered" evidence="5">
    <location>
        <begin position="600"/>
        <end position="634"/>
    </location>
</feature>
<comment type="caution">
    <text evidence="8">The sequence shown here is derived from an EMBL/GenBank/DDBJ whole genome shotgun (WGS) entry which is preliminary data.</text>
</comment>
<evidence type="ECO:0000256" key="1">
    <source>
        <dbReference type="ARBA" id="ARBA00004442"/>
    </source>
</evidence>
<keyword evidence="2 4" id="KW-0472">Membrane</keyword>
<evidence type="ECO:0000256" key="6">
    <source>
        <dbReference type="SAM" id="SignalP"/>
    </source>
</evidence>
<evidence type="ECO:0000313" key="9">
    <source>
        <dbReference type="Proteomes" id="UP000182932"/>
    </source>
</evidence>
<feature type="domain" description="OmpA-like" evidence="7">
    <location>
        <begin position="487"/>
        <end position="604"/>
    </location>
</feature>
<dbReference type="AlphaFoldDB" id="A0A975WC74"/>
<dbReference type="SUPFAM" id="SSF103088">
    <property type="entry name" value="OmpA-like"/>
    <property type="match status" value="1"/>
</dbReference>
<dbReference type="PANTHER" id="PTHR30329:SF21">
    <property type="entry name" value="LIPOPROTEIN YIAD-RELATED"/>
    <property type="match status" value="1"/>
</dbReference>
<dbReference type="InterPro" id="IPR006664">
    <property type="entry name" value="OMP_bac"/>
</dbReference>
<evidence type="ECO:0000256" key="2">
    <source>
        <dbReference type="ARBA" id="ARBA00023136"/>
    </source>
</evidence>
<gene>
    <name evidence="8" type="ORF">SAMN04487940_11296</name>
</gene>
<dbReference type="InterPro" id="IPR050330">
    <property type="entry name" value="Bact_OuterMem_StrucFunc"/>
</dbReference>
<feature type="compositionally biased region" description="Acidic residues" evidence="5">
    <location>
        <begin position="604"/>
        <end position="634"/>
    </location>
</feature>
<proteinExistence type="predicted"/>
<evidence type="ECO:0000259" key="7">
    <source>
        <dbReference type="PROSITE" id="PS51123"/>
    </source>
</evidence>
<evidence type="ECO:0000256" key="4">
    <source>
        <dbReference type="PROSITE-ProRule" id="PRU00473"/>
    </source>
</evidence>
<dbReference type="RefSeq" id="WP_074837496.1">
    <property type="nucleotide sequence ID" value="NZ_FNYY01000012.1"/>
</dbReference>
<keyword evidence="6" id="KW-0732">Signal</keyword>
<protein>
    <submittedName>
        <fullName evidence="8">OmpA-OmpF porin, OOP family</fullName>
    </submittedName>
</protein>
<dbReference type="EMBL" id="FNYY01000012">
    <property type="protein sequence ID" value="SEJ87341.1"/>
    <property type="molecule type" value="Genomic_DNA"/>
</dbReference>